<feature type="compositionally biased region" description="Low complexity" evidence="6">
    <location>
        <begin position="157"/>
        <end position="180"/>
    </location>
</feature>
<evidence type="ECO:0000313" key="9">
    <source>
        <dbReference type="Proteomes" id="UP000620124"/>
    </source>
</evidence>
<dbReference type="Pfam" id="PF00096">
    <property type="entry name" value="zf-C2H2"/>
    <property type="match status" value="1"/>
</dbReference>
<keyword evidence="2" id="KW-0677">Repeat</keyword>
<dbReference type="Proteomes" id="UP000620124">
    <property type="component" value="Unassembled WGS sequence"/>
</dbReference>
<name>A0A8H6XKU7_9AGAR</name>
<evidence type="ECO:0000313" key="8">
    <source>
        <dbReference type="EMBL" id="KAF7342331.1"/>
    </source>
</evidence>
<evidence type="ECO:0000256" key="1">
    <source>
        <dbReference type="ARBA" id="ARBA00022723"/>
    </source>
</evidence>
<evidence type="ECO:0000256" key="4">
    <source>
        <dbReference type="ARBA" id="ARBA00022833"/>
    </source>
</evidence>
<keyword evidence="4" id="KW-0862">Zinc</keyword>
<keyword evidence="3 5" id="KW-0863">Zinc-finger</keyword>
<feature type="compositionally biased region" description="Low complexity" evidence="6">
    <location>
        <begin position="133"/>
        <end position="150"/>
    </location>
</feature>
<dbReference type="AlphaFoldDB" id="A0A8H6XKU7"/>
<feature type="region of interest" description="Disordered" evidence="6">
    <location>
        <begin position="86"/>
        <end position="180"/>
    </location>
</feature>
<keyword evidence="1" id="KW-0479">Metal-binding</keyword>
<dbReference type="PANTHER" id="PTHR24379">
    <property type="entry name" value="KRAB AND ZINC FINGER DOMAIN-CONTAINING"/>
    <property type="match status" value="1"/>
</dbReference>
<dbReference type="GO" id="GO:0008270">
    <property type="term" value="F:zinc ion binding"/>
    <property type="evidence" value="ECO:0007669"/>
    <property type="project" value="UniProtKB-KW"/>
</dbReference>
<organism evidence="8 9">
    <name type="scientific">Mycena venus</name>
    <dbReference type="NCBI Taxonomy" id="2733690"/>
    <lineage>
        <taxon>Eukaryota</taxon>
        <taxon>Fungi</taxon>
        <taxon>Dikarya</taxon>
        <taxon>Basidiomycota</taxon>
        <taxon>Agaricomycotina</taxon>
        <taxon>Agaricomycetes</taxon>
        <taxon>Agaricomycetidae</taxon>
        <taxon>Agaricales</taxon>
        <taxon>Marasmiineae</taxon>
        <taxon>Mycenaceae</taxon>
        <taxon>Mycena</taxon>
    </lineage>
</organism>
<dbReference type="SMART" id="SM00355">
    <property type="entry name" value="ZnF_C2H2"/>
    <property type="match status" value="3"/>
</dbReference>
<evidence type="ECO:0000256" key="6">
    <source>
        <dbReference type="SAM" id="MobiDB-lite"/>
    </source>
</evidence>
<reference evidence="8" key="1">
    <citation type="submission" date="2020-05" db="EMBL/GenBank/DDBJ databases">
        <title>Mycena genomes resolve the evolution of fungal bioluminescence.</title>
        <authorList>
            <person name="Tsai I.J."/>
        </authorList>
    </citation>
    <scope>NUCLEOTIDE SEQUENCE</scope>
    <source>
        <strain evidence="8">CCC161011</strain>
    </source>
</reference>
<dbReference type="Gene3D" id="3.30.160.60">
    <property type="entry name" value="Classic Zinc Finger"/>
    <property type="match status" value="2"/>
</dbReference>
<evidence type="ECO:0000259" key="7">
    <source>
        <dbReference type="PROSITE" id="PS50157"/>
    </source>
</evidence>
<accession>A0A8H6XKU7</accession>
<dbReference type="InterPro" id="IPR013087">
    <property type="entry name" value="Znf_C2H2_type"/>
</dbReference>
<sequence length="422" mass="45600">MARAKNQRFRAKARRIPSPRRPRRATSSVPVPGCPWSFDRPGDLDRHEFTHLSDEEKRRRMFHCTYAGCGHMTRQKSNLETHLRTHTGEKNDRCPDCEYATGDPASLTTHRKEHGYQPRRKGQSKAKRNNRRSATVPAAATAPSTAANNAYPTSIWPSPSSSSSSSPSPSAPSSSSLAASPASMYSDLSMQSQSWSASSTSASPSSFDSESHPSSESPTSGYLPNYAPNYNYPSGYGNGIHPQSQSAYAYAAAVTAVLPVYNYTAQIPTQPLAMTMTFDCNAYASSSIPFDGCSLAATEVSPTVRPGPTLLHPAQKTKLTALHGDVAEASRSRGSQVQAVGPSVETFAYYTLEYTTLVSAGCALEAELELEGDAFKFDFEPAVPAPGGFSLELEDPASYHADGELKSNGHMIFSSEWEDFLP</sequence>
<evidence type="ECO:0000256" key="2">
    <source>
        <dbReference type="ARBA" id="ARBA00022737"/>
    </source>
</evidence>
<feature type="compositionally biased region" description="Basic residues" evidence="6">
    <location>
        <begin position="1"/>
        <end position="24"/>
    </location>
</feature>
<feature type="region of interest" description="Disordered" evidence="6">
    <location>
        <begin position="196"/>
        <end position="222"/>
    </location>
</feature>
<evidence type="ECO:0000256" key="3">
    <source>
        <dbReference type="ARBA" id="ARBA00022771"/>
    </source>
</evidence>
<dbReference type="PROSITE" id="PS50157">
    <property type="entry name" value="ZINC_FINGER_C2H2_2"/>
    <property type="match status" value="1"/>
</dbReference>
<feature type="compositionally biased region" description="Basic and acidic residues" evidence="6">
    <location>
        <begin position="86"/>
        <end position="96"/>
    </location>
</feature>
<protein>
    <submittedName>
        <fullName evidence="8">Transcriptional repressor ctcf-like</fullName>
    </submittedName>
</protein>
<feature type="compositionally biased region" description="Basic residues" evidence="6">
    <location>
        <begin position="109"/>
        <end position="131"/>
    </location>
</feature>
<keyword evidence="9" id="KW-1185">Reference proteome</keyword>
<dbReference type="OrthoDB" id="654211at2759"/>
<gene>
    <name evidence="8" type="ORF">MVEN_01821500</name>
</gene>
<feature type="domain" description="C2H2-type" evidence="7">
    <location>
        <begin position="62"/>
        <end position="91"/>
    </location>
</feature>
<dbReference type="SUPFAM" id="SSF57667">
    <property type="entry name" value="beta-beta-alpha zinc fingers"/>
    <property type="match status" value="1"/>
</dbReference>
<feature type="region of interest" description="Disordered" evidence="6">
    <location>
        <begin position="1"/>
        <end position="34"/>
    </location>
</feature>
<evidence type="ECO:0000256" key="5">
    <source>
        <dbReference type="PROSITE-ProRule" id="PRU00042"/>
    </source>
</evidence>
<dbReference type="PANTHER" id="PTHR24379:SF121">
    <property type="entry name" value="C2H2-TYPE DOMAIN-CONTAINING PROTEIN"/>
    <property type="match status" value="1"/>
</dbReference>
<comment type="caution">
    <text evidence="8">The sequence shown here is derived from an EMBL/GenBank/DDBJ whole genome shotgun (WGS) entry which is preliminary data.</text>
</comment>
<dbReference type="EMBL" id="JACAZI010000017">
    <property type="protein sequence ID" value="KAF7342331.1"/>
    <property type="molecule type" value="Genomic_DNA"/>
</dbReference>
<proteinExistence type="predicted"/>
<dbReference type="InterPro" id="IPR036236">
    <property type="entry name" value="Znf_C2H2_sf"/>
</dbReference>